<dbReference type="GO" id="GO:0010039">
    <property type="term" value="P:response to iron ion"/>
    <property type="evidence" value="ECO:0007669"/>
    <property type="project" value="Ensembl"/>
</dbReference>
<gene>
    <name evidence="8" type="primary">Hamp</name>
</gene>
<dbReference type="PANTHER" id="PTHR16877:SF0">
    <property type="entry name" value="HEPCIDIN"/>
    <property type="match status" value="1"/>
</dbReference>
<evidence type="ECO:0000313" key="9">
    <source>
        <dbReference type="Proteomes" id="UP000694547"/>
    </source>
</evidence>
<accession>A0A6I9LPE9</accession>
<protein>
    <submittedName>
        <fullName evidence="8">Uncharacterized protein</fullName>
    </submittedName>
</protein>
<dbReference type="Proteomes" id="UP000694547">
    <property type="component" value="Chromosome 1"/>
</dbReference>
<dbReference type="GO" id="GO:0006879">
    <property type="term" value="P:intracellular iron ion homeostasis"/>
    <property type="evidence" value="ECO:0007669"/>
    <property type="project" value="Ensembl"/>
</dbReference>
<comment type="similarity">
    <text evidence="2">Belongs to the hepcidin family.</text>
</comment>
<proteinExistence type="inferred from homology"/>
<reference evidence="8" key="2">
    <citation type="submission" date="2025-08" db="UniProtKB">
        <authorList>
            <consortium name="Ensembl"/>
        </authorList>
    </citation>
    <scope>IDENTIFICATION</scope>
</reference>
<comment type="subcellular location">
    <subcellularLocation>
        <location evidence="1">Secreted</location>
    </subcellularLocation>
</comment>
<dbReference type="GO" id="GO:1904479">
    <property type="term" value="P:negative regulation of intestinal absorption"/>
    <property type="evidence" value="ECO:0007669"/>
    <property type="project" value="Ensembl"/>
</dbReference>
<dbReference type="OrthoDB" id="9428792at2759"/>
<feature type="signal peptide" evidence="7">
    <location>
        <begin position="1"/>
        <end position="23"/>
    </location>
</feature>
<evidence type="ECO:0000256" key="2">
    <source>
        <dbReference type="ARBA" id="ARBA00008022"/>
    </source>
</evidence>
<dbReference type="RefSeq" id="XP_006982133.1">
    <property type="nucleotide sequence ID" value="XM_006982071.2"/>
</dbReference>
<reference evidence="8 9" key="1">
    <citation type="submission" date="2018-10" db="EMBL/GenBank/DDBJ databases">
        <title>Improved assembly of the deer mouse Peromyscus maniculatus genome.</title>
        <authorList>
            <person name="Lassance J.-M."/>
            <person name="Hoekstra H.E."/>
        </authorList>
    </citation>
    <scope>NUCLEOTIDE SEQUENCE [LARGE SCALE GENOMIC DNA]</scope>
</reference>
<evidence type="ECO:0000256" key="1">
    <source>
        <dbReference type="ARBA" id="ARBA00004613"/>
    </source>
</evidence>
<dbReference type="PANTHER" id="PTHR16877">
    <property type="entry name" value="HEPCIDIN"/>
    <property type="match status" value="1"/>
</dbReference>
<dbReference type="InterPro" id="IPR010500">
    <property type="entry name" value="Hepcidin"/>
</dbReference>
<keyword evidence="3" id="KW-0964">Secreted</keyword>
<dbReference type="CTD" id="57817"/>
<feature type="chain" id="PRO_5044635383" evidence="7">
    <location>
        <begin position="24"/>
        <end position="84"/>
    </location>
</feature>
<reference evidence="8" key="3">
    <citation type="submission" date="2025-09" db="UniProtKB">
        <authorList>
            <consortium name="Ensembl"/>
        </authorList>
    </citation>
    <scope>IDENTIFICATION</scope>
</reference>
<organism evidence="8 9">
    <name type="scientific">Peromyscus maniculatus bairdii</name>
    <name type="common">Prairie deer mouse</name>
    <dbReference type="NCBI Taxonomy" id="230844"/>
    <lineage>
        <taxon>Eukaryota</taxon>
        <taxon>Metazoa</taxon>
        <taxon>Chordata</taxon>
        <taxon>Craniata</taxon>
        <taxon>Vertebrata</taxon>
        <taxon>Euteleostomi</taxon>
        <taxon>Mammalia</taxon>
        <taxon>Eutheria</taxon>
        <taxon>Euarchontoglires</taxon>
        <taxon>Glires</taxon>
        <taxon>Rodentia</taxon>
        <taxon>Myomorpha</taxon>
        <taxon>Muroidea</taxon>
        <taxon>Cricetidae</taxon>
        <taxon>Neotominae</taxon>
        <taxon>Peromyscus</taxon>
    </lineage>
</organism>
<evidence type="ECO:0000313" key="8">
    <source>
        <dbReference type="Ensembl" id="ENSPEMP00000014645.1"/>
    </source>
</evidence>
<dbReference type="Ensembl" id="ENSPEMT00000018919.2">
    <property type="protein sequence ID" value="ENSPEMP00000014645.1"/>
    <property type="gene ID" value="ENSPEMG00000014389.2"/>
</dbReference>
<dbReference type="GO" id="GO:0032436">
    <property type="term" value="P:positive regulation of proteasomal ubiquitin-dependent protein catabolic process"/>
    <property type="evidence" value="ECO:0007669"/>
    <property type="project" value="Ensembl"/>
</dbReference>
<dbReference type="AlphaFoldDB" id="A0A6I9LPE9"/>
<evidence type="ECO:0000256" key="6">
    <source>
        <dbReference type="ARBA" id="ARBA00023157"/>
    </source>
</evidence>
<dbReference type="GeneTree" id="ENSGT00390000003154"/>
<evidence type="ECO:0000256" key="3">
    <source>
        <dbReference type="ARBA" id="ARBA00022525"/>
    </source>
</evidence>
<dbReference type="GO" id="GO:0060586">
    <property type="term" value="P:multicellular organismal-level iron ion homeostasis"/>
    <property type="evidence" value="ECO:0007669"/>
    <property type="project" value="Ensembl"/>
</dbReference>
<keyword evidence="9" id="KW-1185">Reference proteome</keyword>
<dbReference type="GO" id="GO:1904039">
    <property type="term" value="P:negative regulation of iron export across plasma membrane"/>
    <property type="evidence" value="ECO:0007669"/>
    <property type="project" value="Ensembl"/>
</dbReference>
<dbReference type="GO" id="GO:0005615">
    <property type="term" value="C:extracellular space"/>
    <property type="evidence" value="ECO:0007669"/>
    <property type="project" value="Ensembl"/>
</dbReference>
<dbReference type="GeneID" id="102927734"/>
<keyword evidence="6" id="KW-1015">Disulfide bond</keyword>
<keyword evidence="4" id="KW-0372">Hormone</keyword>
<keyword evidence="5 7" id="KW-0732">Signal</keyword>
<dbReference type="Pfam" id="PF06446">
    <property type="entry name" value="Hepcidin"/>
    <property type="match status" value="1"/>
</dbReference>
<evidence type="ECO:0000256" key="4">
    <source>
        <dbReference type="ARBA" id="ARBA00022702"/>
    </source>
</evidence>
<name>A0A6I9LPE9_PERMB</name>
<dbReference type="GO" id="GO:0042742">
    <property type="term" value="P:defense response to bacterium"/>
    <property type="evidence" value="ECO:0007669"/>
    <property type="project" value="TreeGrafter"/>
</dbReference>
<dbReference type="GO" id="GO:0005179">
    <property type="term" value="F:hormone activity"/>
    <property type="evidence" value="ECO:0007669"/>
    <property type="project" value="UniProtKB-KW"/>
</dbReference>
<evidence type="ECO:0000256" key="5">
    <source>
        <dbReference type="ARBA" id="ARBA00022729"/>
    </source>
</evidence>
<sequence>MAQSTKIQAACLLLLLIASLTSSSLLQQLVKQPEALQPRHRTEARADMSFLLPNRKKRDTNFPICVFCCGCCNKSQYCGICCKT</sequence>
<dbReference type="GO" id="GO:0141108">
    <property type="term" value="F:transporter regulator activity"/>
    <property type="evidence" value="ECO:0007669"/>
    <property type="project" value="Ensembl"/>
</dbReference>
<evidence type="ECO:0000256" key="7">
    <source>
        <dbReference type="SAM" id="SignalP"/>
    </source>
</evidence>